<keyword evidence="3" id="KW-1185">Reference proteome</keyword>
<dbReference type="STRING" id="40149.A0A0E0E7B3"/>
<dbReference type="Proteomes" id="UP000008021">
    <property type="component" value="Chromosome 7"/>
</dbReference>
<feature type="compositionally biased region" description="Basic residues" evidence="1">
    <location>
        <begin position="16"/>
        <end position="25"/>
    </location>
</feature>
<evidence type="ECO:0000256" key="1">
    <source>
        <dbReference type="SAM" id="MobiDB-lite"/>
    </source>
</evidence>
<organism evidence="2">
    <name type="scientific">Oryza meridionalis</name>
    <dbReference type="NCBI Taxonomy" id="40149"/>
    <lineage>
        <taxon>Eukaryota</taxon>
        <taxon>Viridiplantae</taxon>
        <taxon>Streptophyta</taxon>
        <taxon>Embryophyta</taxon>
        <taxon>Tracheophyta</taxon>
        <taxon>Spermatophyta</taxon>
        <taxon>Magnoliopsida</taxon>
        <taxon>Liliopsida</taxon>
        <taxon>Poales</taxon>
        <taxon>Poaceae</taxon>
        <taxon>BOP clade</taxon>
        <taxon>Oryzoideae</taxon>
        <taxon>Oryzeae</taxon>
        <taxon>Oryzinae</taxon>
        <taxon>Oryza</taxon>
    </lineage>
</organism>
<dbReference type="EnsemblPlants" id="OMERI07G01460.1">
    <property type="protein sequence ID" value="OMERI07G01460.1"/>
    <property type="gene ID" value="OMERI07G01460"/>
</dbReference>
<feature type="region of interest" description="Disordered" evidence="1">
    <location>
        <begin position="1"/>
        <end position="119"/>
    </location>
</feature>
<reference evidence="2" key="1">
    <citation type="submission" date="2015-04" db="UniProtKB">
        <authorList>
            <consortium name="EnsemblPlants"/>
        </authorList>
    </citation>
    <scope>IDENTIFICATION</scope>
</reference>
<evidence type="ECO:0000313" key="2">
    <source>
        <dbReference type="EnsemblPlants" id="OMERI07G01460.1"/>
    </source>
</evidence>
<dbReference type="Gramene" id="OMERI07G01460.1">
    <property type="protein sequence ID" value="OMERI07G01460.1"/>
    <property type="gene ID" value="OMERI07G01460"/>
</dbReference>
<dbReference type="HOGENOM" id="CLU_1707119_0_0_1"/>
<accession>A0A0E0E7B3</accession>
<feature type="compositionally biased region" description="Low complexity" evidence="1">
    <location>
        <begin position="55"/>
        <end position="75"/>
    </location>
</feature>
<protein>
    <submittedName>
        <fullName evidence="2">Uncharacterized protein</fullName>
    </submittedName>
</protein>
<evidence type="ECO:0000313" key="3">
    <source>
        <dbReference type="Proteomes" id="UP000008021"/>
    </source>
</evidence>
<sequence>MGLRSEPAAAAPAAGKKQRLRRRGRSSGSGGGDAAAVHAGKKQRLRAAPTPPSGAPLLAAAPAAGMRRQSTRGRSSGSGGGEESEAPAAAVHAGRISSEDAAARHQNMRGGGVSERGELEKRSIRAWSDVYAGGAVEEEEERSIRRGWMDRAVV</sequence>
<reference evidence="2" key="2">
    <citation type="submission" date="2018-05" db="EMBL/GenBank/DDBJ databases">
        <title>OmerRS3 (Oryza meridionalis Reference Sequence Version 3).</title>
        <authorList>
            <person name="Zhang J."/>
            <person name="Kudrna D."/>
            <person name="Lee S."/>
            <person name="Talag J."/>
            <person name="Welchert J."/>
            <person name="Wing R.A."/>
        </authorList>
    </citation>
    <scope>NUCLEOTIDE SEQUENCE [LARGE SCALE GENOMIC DNA]</scope>
    <source>
        <strain evidence="2">cv. OR44</strain>
    </source>
</reference>
<name>A0A0E0E7B3_9ORYZ</name>
<proteinExistence type="predicted"/>
<dbReference type="AlphaFoldDB" id="A0A0E0E7B3"/>